<gene>
    <name evidence="2" type="ORF">GCM10023216_00410</name>
</gene>
<dbReference type="Proteomes" id="UP001500956">
    <property type="component" value="Unassembled WGS sequence"/>
</dbReference>
<feature type="signal peptide" evidence="1">
    <location>
        <begin position="1"/>
        <end position="29"/>
    </location>
</feature>
<evidence type="ECO:0000256" key="1">
    <source>
        <dbReference type="SAM" id="SignalP"/>
    </source>
</evidence>
<comment type="caution">
    <text evidence="2">The sequence shown here is derived from an EMBL/GenBank/DDBJ whole genome shotgun (WGS) entry which is preliminary data.</text>
</comment>
<organism evidence="2 3">
    <name type="scientific">Isoptericola chiayiensis</name>
    <dbReference type="NCBI Taxonomy" id="579446"/>
    <lineage>
        <taxon>Bacteria</taxon>
        <taxon>Bacillati</taxon>
        <taxon>Actinomycetota</taxon>
        <taxon>Actinomycetes</taxon>
        <taxon>Micrococcales</taxon>
        <taxon>Promicromonosporaceae</taxon>
        <taxon>Isoptericola</taxon>
    </lineage>
</organism>
<feature type="chain" id="PRO_5045828371" evidence="1">
    <location>
        <begin position="30"/>
        <end position="231"/>
    </location>
</feature>
<name>A0ABP8XWX3_9MICO</name>
<sequence length="231" mass="25763">MLKNRILGTLTALALAVASVGVGANAAHADDDDRVTCSGYGTKNAQYRLTLAERDDDRMRTRLAIDTKVKNKKWTVKVYRDGTKVHQASKRTGKKGDVTFAKTVRGDDDHRYRVVATTKGQKIVRTIALDDDLECRSGKGSKGSRYGYSVTERDDDRATAQLRVNGPKKNARWNVSYYRDGKKVASATKRANRYGNVTVTKTFRADDDHRIKVVAKSGYGERITRTIDLDD</sequence>
<keyword evidence="1" id="KW-0732">Signal</keyword>
<keyword evidence="3" id="KW-1185">Reference proteome</keyword>
<dbReference type="RefSeq" id="WP_172153515.1">
    <property type="nucleotide sequence ID" value="NZ_BAABID010000001.1"/>
</dbReference>
<reference evidence="3" key="1">
    <citation type="journal article" date="2019" name="Int. J. Syst. Evol. Microbiol.">
        <title>The Global Catalogue of Microorganisms (GCM) 10K type strain sequencing project: providing services to taxonomists for standard genome sequencing and annotation.</title>
        <authorList>
            <consortium name="The Broad Institute Genomics Platform"/>
            <consortium name="The Broad Institute Genome Sequencing Center for Infectious Disease"/>
            <person name="Wu L."/>
            <person name="Ma J."/>
        </authorList>
    </citation>
    <scope>NUCLEOTIDE SEQUENCE [LARGE SCALE GENOMIC DNA]</scope>
    <source>
        <strain evidence="3">JCM 18063</strain>
    </source>
</reference>
<dbReference type="EMBL" id="BAABID010000001">
    <property type="protein sequence ID" value="GAA4716511.1"/>
    <property type="molecule type" value="Genomic_DNA"/>
</dbReference>
<protein>
    <submittedName>
        <fullName evidence="2">Uncharacterized protein</fullName>
    </submittedName>
</protein>
<evidence type="ECO:0000313" key="3">
    <source>
        <dbReference type="Proteomes" id="UP001500956"/>
    </source>
</evidence>
<accession>A0ABP8XWX3</accession>
<proteinExistence type="predicted"/>
<evidence type="ECO:0000313" key="2">
    <source>
        <dbReference type="EMBL" id="GAA4716511.1"/>
    </source>
</evidence>